<sequence length="162" mass="18166">MARNDSEAKPDLTSVTRLPVADRSTGDEELDAARLEARKYLEFYDWVSAIKGEYFGYGADGIIYIFLFEIVPGRPEVDPWIWVIVGDLPSTYLPAEDARTPYEALDGYIGAMEEWVEAARQGKSVADLIPVNVPANPANAEMLDRRLKFLDERVLPELQGDV</sequence>
<dbReference type="RefSeq" id="WP_097577484.1">
    <property type="nucleotide sequence ID" value="NZ_NWQG01000312.1"/>
</dbReference>
<name>A0A2A6F5C4_9HYPH</name>
<evidence type="ECO:0000313" key="1">
    <source>
        <dbReference type="EMBL" id="PDQ17139.1"/>
    </source>
</evidence>
<keyword evidence="2" id="KW-1185">Reference proteome</keyword>
<accession>A0A2A6F5C4</accession>
<comment type="caution">
    <text evidence="1">The sequence shown here is derived from an EMBL/GenBank/DDBJ whole genome shotgun (WGS) entry which is preliminary data.</text>
</comment>
<organism evidence="1 2">
    <name type="scientific">Mesorhizobium sanjuanii</name>
    <dbReference type="NCBI Taxonomy" id="2037900"/>
    <lineage>
        <taxon>Bacteria</taxon>
        <taxon>Pseudomonadati</taxon>
        <taxon>Pseudomonadota</taxon>
        <taxon>Alphaproteobacteria</taxon>
        <taxon>Hyphomicrobiales</taxon>
        <taxon>Phyllobacteriaceae</taxon>
        <taxon>Mesorhizobium</taxon>
    </lineage>
</organism>
<dbReference type="Proteomes" id="UP000219182">
    <property type="component" value="Unassembled WGS sequence"/>
</dbReference>
<dbReference type="AlphaFoldDB" id="A0A2A6F5C4"/>
<dbReference type="EMBL" id="NWQG01000312">
    <property type="protein sequence ID" value="PDQ17139.1"/>
    <property type="molecule type" value="Genomic_DNA"/>
</dbReference>
<evidence type="ECO:0000313" key="2">
    <source>
        <dbReference type="Proteomes" id="UP000219182"/>
    </source>
</evidence>
<protein>
    <submittedName>
        <fullName evidence="1">Uncharacterized protein</fullName>
    </submittedName>
</protein>
<reference evidence="1 2" key="1">
    <citation type="submission" date="2017-09" db="EMBL/GenBank/DDBJ databases">
        <title>Mesorhizobum sanjuanii sp. nov. isolated from nodules of Lotus tenuis in saline-alkaline lowlands of Flooding Pampa.</title>
        <authorList>
            <person name="Sannazzaro A.I."/>
            <person name="Torres Tejerizo G.A."/>
            <person name="Fontana F."/>
            <person name="Cumpa Velazquez L.M."/>
            <person name="Hansen L."/>
            <person name="Pistorio M."/>
            <person name="Estrella M.J."/>
        </authorList>
    </citation>
    <scope>NUCLEOTIDE SEQUENCE [LARGE SCALE GENOMIC DNA]</scope>
    <source>
        <strain evidence="1 2">BSA136</strain>
    </source>
</reference>
<proteinExistence type="predicted"/>
<gene>
    <name evidence="1" type="ORF">CN311_31635</name>
</gene>